<protein>
    <submittedName>
        <fullName evidence="2">Membrane associated protein</fullName>
    </submittedName>
</protein>
<dbReference type="OrthoDB" id="2111604at2"/>
<name>A0A4U9QXC4_HATHI</name>
<dbReference type="AlphaFoldDB" id="A0A4U9QXC4"/>
<organism evidence="2 3">
    <name type="scientific">Hathewaya histolytica</name>
    <name type="common">Clostridium histolyticum</name>
    <dbReference type="NCBI Taxonomy" id="1498"/>
    <lineage>
        <taxon>Bacteria</taxon>
        <taxon>Bacillati</taxon>
        <taxon>Bacillota</taxon>
        <taxon>Clostridia</taxon>
        <taxon>Eubacteriales</taxon>
        <taxon>Clostridiaceae</taxon>
        <taxon>Hathewaya</taxon>
    </lineage>
</organism>
<keyword evidence="1" id="KW-0472">Membrane</keyword>
<keyword evidence="3" id="KW-1185">Reference proteome</keyword>
<dbReference type="Gene3D" id="2.170.120.40">
    <property type="entry name" value="YbbR-like domain"/>
    <property type="match status" value="2"/>
</dbReference>
<dbReference type="Proteomes" id="UP000308489">
    <property type="component" value="Chromosome 1"/>
</dbReference>
<accession>A0A4U9QXC4</accession>
<dbReference type="PANTHER" id="PTHR37804">
    <property type="entry name" value="CDAA REGULATORY PROTEIN CDAR"/>
    <property type="match status" value="1"/>
</dbReference>
<dbReference type="InterPro" id="IPR012505">
    <property type="entry name" value="YbbR"/>
</dbReference>
<dbReference type="InterPro" id="IPR053154">
    <property type="entry name" value="c-di-AMP_regulator"/>
</dbReference>
<feature type="transmembrane region" description="Helical" evidence="1">
    <location>
        <begin position="9"/>
        <end position="26"/>
    </location>
</feature>
<gene>
    <name evidence="2" type="ORF">NCTC503_00293</name>
</gene>
<dbReference type="RefSeq" id="WP_138209112.1">
    <property type="nucleotide sequence ID" value="NZ_CBCRUQ010000023.1"/>
</dbReference>
<dbReference type="PANTHER" id="PTHR37804:SF1">
    <property type="entry name" value="CDAA REGULATORY PROTEIN CDAR"/>
    <property type="match status" value="1"/>
</dbReference>
<proteinExistence type="predicted"/>
<keyword evidence="1" id="KW-0812">Transmembrane</keyword>
<keyword evidence="1" id="KW-1133">Transmembrane helix</keyword>
<evidence type="ECO:0000313" key="3">
    <source>
        <dbReference type="Proteomes" id="UP000308489"/>
    </source>
</evidence>
<dbReference type="Pfam" id="PF07949">
    <property type="entry name" value="YbbR"/>
    <property type="match status" value="3"/>
</dbReference>
<evidence type="ECO:0000313" key="2">
    <source>
        <dbReference type="EMBL" id="VTQ83129.1"/>
    </source>
</evidence>
<dbReference type="Gene3D" id="2.170.120.30">
    <property type="match status" value="2"/>
</dbReference>
<sequence length="419" mass="46216">MDKERKGKLVVKIGCVMAAITLWLYISNTQNPLVNYTIKKVPVHIKNADIISQNKLALTKQDNYYVDIKVQGRASEVYKAKAGDFNIIADLSGYIVRKGENRLPVEIEKMPSNLTVVNNGDLWVKLDIDEVVERTVSVLVNLKGNSSNDKVVKETITNPNEVKVLGPSKQVGLVDKVIGTVDISKVSQSKTVPVNVRPVDPSGEEVKGVKIEPSRVYATLGINITKEVPIKVDTVGTIANNFNLNGVEPSKDKVKISGEEKVIRNITFIKTEQINLNGLTSNSNKEVKLVIPRDIEVLGNIGAINVAIKITPKEVVPKEEPIPDSVKKVEKEFTSTINITNLSKDLIANIDKEKLNFKILGDEKVLNNLSESNFKAYVDLSKVKTEGQSSIKVELTLPKGVTLVSKEFTEVKVDVKKKQ</sequence>
<reference evidence="2 3" key="1">
    <citation type="submission" date="2019-05" db="EMBL/GenBank/DDBJ databases">
        <authorList>
            <consortium name="Pathogen Informatics"/>
        </authorList>
    </citation>
    <scope>NUCLEOTIDE SEQUENCE [LARGE SCALE GENOMIC DNA]</scope>
    <source>
        <strain evidence="2 3">NCTC503</strain>
    </source>
</reference>
<evidence type="ECO:0000256" key="1">
    <source>
        <dbReference type="SAM" id="Phobius"/>
    </source>
</evidence>
<dbReference type="KEGG" id="hhw:NCTC503_00293"/>
<dbReference type="EMBL" id="LR590481">
    <property type="protein sequence ID" value="VTQ83129.1"/>
    <property type="molecule type" value="Genomic_DNA"/>
</dbReference>